<dbReference type="SUPFAM" id="SSF56436">
    <property type="entry name" value="C-type lectin-like"/>
    <property type="match status" value="1"/>
</dbReference>
<dbReference type="Proteomes" id="UP000828390">
    <property type="component" value="Unassembled WGS sequence"/>
</dbReference>
<feature type="domain" description="C-type lectin" evidence="2">
    <location>
        <begin position="30"/>
        <end position="166"/>
    </location>
</feature>
<evidence type="ECO:0000256" key="1">
    <source>
        <dbReference type="SAM" id="SignalP"/>
    </source>
</evidence>
<dbReference type="PROSITE" id="PS50041">
    <property type="entry name" value="C_TYPE_LECTIN_2"/>
    <property type="match status" value="1"/>
</dbReference>
<reference evidence="3" key="1">
    <citation type="journal article" date="2019" name="bioRxiv">
        <title>The Genome of the Zebra Mussel, Dreissena polymorpha: A Resource for Invasive Species Research.</title>
        <authorList>
            <person name="McCartney M.A."/>
            <person name="Auch B."/>
            <person name="Kono T."/>
            <person name="Mallez S."/>
            <person name="Zhang Y."/>
            <person name="Obille A."/>
            <person name="Becker A."/>
            <person name="Abrahante J.E."/>
            <person name="Garbe J."/>
            <person name="Badalamenti J.P."/>
            <person name="Herman A."/>
            <person name="Mangelson H."/>
            <person name="Liachko I."/>
            <person name="Sullivan S."/>
            <person name="Sone E.D."/>
            <person name="Koren S."/>
            <person name="Silverstein K.A.T."/>
            <person name="Beckman K.B."/>
            <person name="Gohl D.M."/>
        </authorList>
    </citation>
    <scope>NUCLEOTIDE SEQUENCE</scope>
    <source>
        <strain evidence="3">Duluth1</strain>
        <tissue evidence="3">Whole animal</tissue>
    </source>
</reference>
<sequence>MPCLKILFIGLAYLCSFAFGLKCPQGFEEYNMACYLVVETKVDFFSAYRDCRAMKSYLLNVDATPELNFVKGLVERLGGRNYPGFWIGGFWSRTLQAWFWEKTDAEGRNTVTKLTPDNTDVSWWGYGEHSNVVNKRDDPEHWLMLKRRDLKLYSMNAYEKLGYICETVAE</sequence>
<dbReference type="Gene3D" id="3.10.100.10">
    <property type="entry name" value="Mannose-Binding Protein A, subunit A"/>
    <property type="match status" value="1"/>
</dbReference>
<accession>A0A9D4DYZ8</accession>
<protein>
    <recommendedName>
        <fullName evidence="2">C-type lectin domain-containing protein</fullName>
    </recommendedName>
</protein>
<dbReference type="CDD" id="cd00037">
    <property type="entry name" value="CLECT"/>
    <property type="match status" value="1"/>
</dbReference>
<feature type="signal peptide" evidence="1">
    <location>
        <begin position="1"/>
        <end position="20"/>
    </location>
</feature>
<dbReference type="InterPro" id="IPR016187">
    <property type="entry name" value="CTDL_fold"/>
</dbReference>
<evidence type="ECO:0000259" key="2">
    <source>
        <dbReference type="PROSITE" id="PS50041"/>
    </source>
</evidence>
<dbReference type="AlphaFoldDB" id="A0A9D4DYZ8"/>
<dbReference type="Pfam" id="PF00059">
    <property type="entry name" value="Lectin_C"/>
    <property type="match status" value="1"/>
</dbReference>
<evidence type="ECO:0000313" key="4">
    <source>
        <dbReference type="Proteomes" id="UP000828390"/>
    </source>
</evidence>
<comment type="caution">
    <text evidence="3">The sequence shown here is derived from an EMBL/GenBank/DDBJ whole genome shotgun (WGS) entry which is preliminary data.</text>
</comment>
<gene>
    <name evidence="3" type="ORF">DPMN_170297</name>
</gene>
<keyword evidence="4" id="KW-1185">Reference proteome</keyword>
<reference evidence="3" key="2">
    <citation type="submission" date="2020-11" db="EMBL/GenBank/DDBJ databases">
        <authorList>
            <person name="McCartney M.A."/>
            <person name="Auch B."/>
            <person name="Kono T."/>
            <person name="Mallez S."/>
            <person name="Becker A."/>
            <person name="Gohl D.M."/>
            <person name="Silverstein K.A.T."/>
            <person name="Koren S."/>
            <person name="Bechman K.B."/>
            <person name="Herman A."/>
            <person name="Abrahante J.E."/>
            <person name="Garbe J."/>
        </authorList>
    </citation>
    <scope>NUCLEOTIDE SEQUENCE</scope>
    <source>
        <strain evidence="3">Duluth1</strain>
        <tissue evidence="3">Whole animal</tissue>
    </source>
</reference>
<dbReference type="OrthoDB" id="6083465at2759"/>
<name>A0A9D4DYZ8_DREPO</name>
<dbReference type="InterPro" id="IPR016186">
    <property type="entry name" value="C-type_lectin-like/link_sf"/>
</dbReference>
<feature type="chain" id="PRO_5038492154" description="C-type lectin domain-containing protein" evidence="1">
    <location>
        <begin position="21"/>
        <end position="170"/>
    </location>
</feature>
<proteinExistence type="predicted"/>
<organism evidence="3 4">
    <name type="scientific">Dreissena polymorpha</name>
    <name type="common">Zebra mussel</name>
    <name type="synonym">Mytilus polymorpha</name>
    <dbReference type="NCBI Taxonomy" id="45954"/>
    <lineage>
        <taxon>Eukaryota</taxon>
        <taxon>Metazoa</taxon>
        <taxon>Spiralia</taxon>
        <taxon>Lophotrochozoa</taxon>
        <taxon>Mollusca</taxon>
        <taxon>Bivalvia</taxon>
        <taxon>Autobranchia</taxon>
        <taxon>Heteroconchia</taxon>
        <taxon>Euheterodonta</taxon>
        <taxon>Imparidentia</taxon>
        <taxon>Neoheterodontei</taxon>
        <taxon>Myida</taxon>
        <taxon>Dreissenoidea</taxon>
        <taxon>Dreissenidae</taxon>
        <taxon>Dreissena</taxon>
    </lineage>
</organism>
<keyword evidence="1" id="KW-0732">Signal</keyword>
<evidence type="ECO:0000313" key="3">
    <source>
        <dbReference type="EMBL" id="KAH3769050.1"/>
    </source>
</evidence>
<dbReference type="EMBL" id="JAIWYP010000009">
    <property type="protein sequence ID" value="KAH3769050.1"/>
    <property type="molecule type" value="Genomic_DNA"/>
</dbReference>
<dbReference type="InterPro" id="IPR001304">
    <property type="entry name" value="C-type_lectin-like"/>
</dbReference>
<dbReference type="SMART" id="SM00034">
    <property type="entry name" value="CLECT"/>
    <property type="match status" value="1"/>
</dbReference>